<evidence type="ECO:0000256" key="10">
    <source>
        <dbReference type="ARBA" id="ARBA00031061"/>
    </source>
</evidence>
<dbReference type="AlphaFoldDB" id="A0AAJ0LVP1"/>
<dbReference type="GO" id="GO:0005576">
    <property type="term" value="C:extracellular region"/>
    <property type="evidence" value="ECO:0007669"/>
    <property type="project" value="UniProtKB-SubCell"/>
</dbReference>
<dbReference type="InterPro" id="IPR050887">
    <property type="entry name" value="Beta-mannosidase_GH2"/>
</dbReference>
<reference evidence="14" key="1">
    <citation type="submission" date="2023-04" db="EMBL/GenBank/DDBJ databases">
        <title>Black Yeasts Isolated from many extreme environments.</title>
        <authorList>
            <person name="Coleine C."/>
            <person name="Stajich J.E."/>
            <person name="Selbmann L."/>
        </authorList>
    </citation>
    <scope>NUCLEOTIDE SEQUENCE</scope>
    <source>
        <strain evidence="14">CCFEE 5312</strain>
    </source>
</reference>
<evidence type="ECO:0000256" key="3">
    <source>
        <dbReference type="ARBA" id="ARBA00007483"/>
    </source>
</evidence>
<evidence type="ECO:0000313" key="15">
    <source>
        <dbReference type="Proteomes" id="UP001271007"/>
    </source>
</evidence>
<dbReference type="InterPro" id="IPR054593">
    <property type="entry name" value="Beta-mannosidase-like_N2"/>
</dbReference>
<dbReference type="GO" id="GO:0005975">
    <property type="term" value="P:carbohydrate metabolic process"/>
    <property type="evidence" value="ECO:0007669"/>
    <property type="project" value="InterPro"/>
</dbReference>
<dbReference type="InterPro" id="IPR036156">
    <property type="entry name" value="Beta-gal/glucu_dom_sf"/>
</dbReference>
<dbReference type="Pfam" id="PF22666">
    <property type="entry name" value="Glyco_hydro_2_N2"/>
    <property type="match status" value="1"/>
</dbReference>
<evidence type="ECO:0000256" key="7">
    <source>
        <dbReference type="ARBA" id="ARBA00022525"/>
    </source>
</evidence>
<protein>
    <recommendedName>
        <fullName evidence="6">Beta-mannosidase A</fullName>
        <ecNumber evidence="5">3.2.1.25</ecNumber>
    </recommendedName>
    <alternativeName>
        <fullName evidence="10">Mannanase A</fullName>
    </alternativeName>
</protein>
<keyword evidence="15" id="KW-1185">Reference proteome</keyword>
<comment type="caution">
    <text evidence="14">The sequence shown here is derived from an EMBL/GenBank/DDBJ whole genome shotgun (WGS) entry which is preliminary data.</text>
</comment>
<dbReference type="EC" id="3.2.1.25" evidence="5"/>
<keyword evidence="9" id="KW-0326">Glycosidase</keyword>
<evidence type="ECO:0000313" key="14">
    <source>
        <dbReference type="EMBL" id="KAK3056895.1"/>
    </source>
</evidence>
<dbReference type="InterPro" id="IPR006102">
    <property type="entry name" value="Ig-like_GH2"/>
</dbReference>
<evidence type="ECO:0000256" key="8">
    <source>
        <dbReference type="ARBA" id="ARBA00022801"/>
    </source>
</evidence>
<keyword evidence="8" id="KW-0378">Hydrolase</keyword>
<evidence type="ECO:0000259" key="12">
    <source>
        <dbReference type="Pfam" id="PF00703"/>
    </source>
</evidence>
<keyword evidence="11" id="KW-0732">Signal</keyword>
<dbReference type="Gene3D" id="2.60.120.260">
    <property type="entry name" value="Galactose-binding domain-like"/>
    <property type="match status" value="1"/>
</dbReference>
<comment type="catalytic activity">
    <reaction evidence="1">
        <text>Hydrolysis of terminal, non-reducing beta-D-mannose residues in beta-D-mannosides.</text>
        <dbReference type="EC" id="3.2.1.25"/>
    </reaction>
</comment>
<comment type="subcellular location">
    <subcellularLocation>
        <location evidence="2">Secreted</location>
    </subcellularLocation>
</comment>
<dbReference type="SUPFAM" id="SSF49303">
    <property type="entry name" value="beta-Galactosidase/glucuronidase domain"/>
    <property type="match status" value="1"/>
</dbReference>
<evidence type="ECO:0000256" key="4">
    <source>
        <dbReference type="ARBA" id="ARBA00011738"/>
    </source>
</evidence>
<dbReference type="Pfam" id="PF00703">
    <property type="entry name" value="Glyco_hydro_2"/>
    <property type="match status" value="1"/>
</dbReference>
<sequence length="563" mass="63634">MIRPVFSLWATLFRVVSAAKVISLIGNDWTLSNHNGSISVPAHLPSQAHLDLYANGVIDDPYHNLNEFGLRWVAYSNWTYTSAPITGLSRDASSTWLRFDGLDTFATISFCGEYVASTNNQFRQWYYDVTDIMSSCEEPDRIIALDFGSAPLIANQISNEAGQETWPSGVQQLFIRKEQSDFGWDWGPAFAPAGPWQPAYVVQLGHGDVHVRNSDLDIYRRGQLNGLPPDQSQPWVVNASLDYFGALPEGATMRYVLKDTNNKTVCSGPLGNVNTTKSTVTGMATIEDDKVELWWPSQLGLQTLYWITVELHTPTKSMLTSVRKRVGFRTIVLNQTPLSEDQLAMGIAPGNNWHFEVNGHEFYAKGSNIIPPDAFWTRVTRYRIDQLFDSVIDGNQNMLRVWASGAYSPDFMFDLADEKGILLWSEFEFGDALYPVNQDFLDNVREEAEYQVRRCNHHPSLALWAGGNELESLELLLLNESAPEEFPKFKAQYEKLFIDTLAPAVFRNTRSISYTPSSTSNGYTNLNVSSPHPITQRFYDVKPGHYYSDTDFYNYDPVPNPWA</sequence>
<dbReference type="GO" id="GO:0004567">
    <property type="term" value="F:beta-mannosidase activity"/>
    <property type="evidence" value="ECO:0007669"/>
    <property type="project" value="UniProtKB-EC"/>
</dbReference>
<evidence type="ECO:0000256" key="9">
    <source>
        <dbReference type="ARBA" id="ARBA00023295"/>
    </source>
</evidence>
<evidence type="ECO:0000256" key="2">
    <source>
        <dbReference type="ARBA" id="ARBA00004613"/>
    </source>
</evidence>
<evidence type="ECO:0000256" key="11">
    <source>
        <dbReference type="SAM" id="SignalP"/>
    </source>
</evidence>
<evidence type="ECO:0000256" key="1">
    <source>
        <dbReference type="ARBA" id="ARBA00000829"/>
    </source>
</evidence>
<feature type="chain" id="PRO_5042540719" description="Beta-mannosidase A" evidence="11">
    <location>
        <begin position="19"/>
        <end position="563"/>
    </location>
</feature>
<proteinExistence type="inferred from homology"/>
<feature type="signal peptide" evidence="11">
    <location>
        <begin position="1"/>
        <end position="18"/>
    </location>
</feature>
<dbReference type="InterPro" id="IPR013783">
    <property type="entry name" value="Ig-like_fold"/>
</dbReference>
<dbReference type="Gene3D" id="2.60.40.10">
    <property type="entry name" value="Immunoglobulins"/>
    <property type="match status" value="1"/>
</dbReference>
<organism evidence="14 15">
    <name type="scientific">Extremus antarcticus</name>
    <dbReference type="NCBI Taxonomy" id="702011"/>
    <lineage>
        <taxon>Eukaryota</taxon>
        <taxon>Fungi</taxon>
        <taxon>Dikarya</taxon>
        <taxon>Ascomycota</taxon>
        <taxon>Pezizomycotina</taxon>
        <taxon>Dothideomycetes</taxon>
        <taxon>Dothideomycetidae</taxon>
        <taxon>Mycosphaerellales</taxon>
        <taxon>Extremaceae</taxon>
        <taxon>Extremus</taxon>
    </lineage>
</organism>
<evidence type="ECO:0000256" key="5">
    <source>
        <dbReference type="ARBA" id="ARBA00012754"/>
    </source>
</evidence>
<gene>
    <name evidence="14" type="ORF">LTR09_001933</name>
</gene>
<dbReference type="EMBL" id="JAWDJX010000004">
    <property type="protein sequence ID" value="KAK3056895.1"/>
    <property type="molecule type" value="Genomic_DNA"/>
</dbReference>
<dbReference type="InterPro" id="IPR008979">
    <property type="entry name" value="Galactose-bd-like_sf"/>
</dbReference>
<accession>A0AAJ0LVP1</accession>
<dbReference type="SUPFAM" id="SSF51445">
    <property type="entry name" value="(Trans)glycosidases"/>
    <property type="match status" value="1"/>
</dbReference>
<dbReference type="PANTHER" id="PTHR43730">
    <property type="entry name" value="BETA-MANNOSIDASE"/>
    <property type="match status" value="1"/>
</dbReference>
<dbReference type="SUPFAM" id="SSF49785">
    <property type="entry name" value="Galactose-binding domain-like"/>
    <property type="match status" value="1"/>
</dbReference>
<dbReference type="GO" id="GO:0006516">
    <property type="term" value="P:glycoprotein catabolic process"/>
    <property type="evidence" value="ECO:0007669"/>
    <property type="project" value="TreeGrafter"/>
</dbReference>
<name>A0AAJ0LVP1_9PEZI</name>
<dbReference type="InterPro" id="IPR017853">
    <property type="entry name" value="GH"/>
</dbReference>
<comment type="similarity">
    <text evidence="3">Belongs to the glycosyl hydrolase 2 family. Beta-mannosidase A subfamily.</text>
</comment>
<feature type="domain" description="Beta-mannosidase-like galactose-binding" evidence="13">
    <location>
        <begin position="29"/>
        <end position="197"/>
    </location>
</feature>
<dbReference type="PANTHER" id="PTHR43730:SF5">
    <property type="entry name" value="BETA-MANNOSIDASE A"/>
    <property type="match status" value="1"/>
</dbReference>
<dbReference type="Gene3D" id="3.20.20.80">
    <property type="entry name" value="Glycosidases"/>
    <property type="match status" value="1"/>
</dbReference>
<dbReference type="Proteomes" id="UP001271007">
    <property type="component" value="Unassembled WGS sequence"/>
</dbReference>
<feature type="domain" description="Glycoside hydrolase family 2 immunoglobulin-like beta-sandwich" evidence="12">
    <location>
        <begin position="249"/>
        <end position="329"/>
    </location>
</feature>
<evidence type="ECO:0000256" key="6">
    <source>
        <dbReference type="ARBA" id="ARBA00021795"/>
    </source>
</evidence>
<keyword evidence="7" id="KW-0964">Secreted</keyword>
<evidence type="ECO:0000259" key="13">
    <source>
        <dbReference type="Pfam" id="PF22666"/>
    </source>
</evidence>
<comment type="subunit">
    <text evidence="4">Homodimer.</text>
</comment>